<proteinExistence type="predicted"/>
<accession>A0A1M4RVM9</accession>
<gene>
    <name evidence="1" type="ORF">ACGLYG10_0236</name>
</gene>
<dbReference type="Proteomes" id="UP000184291">
    <property type="component" value="Unassembled WGS sequence"/>
</dbReference>
<evidence type="ECO:0000313" key="1">
    <source>
        <dbReference type="EMBL" id="SHE24038.1"/>
    </source>
</evidence>
<dbReference type="STRING" id="1892869.ACGLYG10_0236"/>
<dbReference type="RefSeq" id="WP_073327214.1">
    <property type="nucleotide sequence ID" value="NZ_FQTT01000001.1"/>
</dbReference>
<dbReference type="AlphaFoldDB" id="A0A1M4RVM9"/>
<evidence type="ECO:0000313" key="2">
    <source>
        <dbReference type="Proteomes" id="UP000184291"/>
    </source>
</evidence>
<evidence type="ECO:0008006" key="3">
    <source>
        <dbReference type="Google" id="ProtNLM"/>
    </source>
</evidence>
<reference evidence="2" key="1">
    <citation type="submission" date="2016-09" db="EMBL/GenBank/DDBJ databases">
        <authorList>
            <person name="Strepis N."/>
        </authorList>
    </citation>
    <scope>NUCLEOTIDE SEQUENCE [LARGE SCALE GENOMIC DNA]</scope>
</reference>
<organism evidence="1 2">
    <name type="scientific">Actinomyces glycerinitolerans</name>
    <dbReference type="NCBI Taxonomy" id="1892869"/>
    <lineage>
        <taxon>Bacteria</taxon>
        <taxon>Bacillati</taxon>
        <taxon>Actinomycetota</taxon>
        <taxon>Actinomycetes</taxon>
        <taxon>Actinomycetales</taxon>
        <taxon>Actinomycetaceae</taxon>
        <taxon>Actinomyces</taxon>
    </lineage>
</organism>
<name>A0A1M4RVM9_9ACTO</name>
<keyword evidence="2" id="KW-1185">Reference proteome</keyword>
<dbReference type="OrthoDB" id="7596770at2"/>
<sequence>MSEYWRCAFIGEGTSDNRLAKVLERLLMSMRPGADVNLEPEPHEWNGKRPNNVEEKIKALAEEPYDLIFVHRDADNAGIEARIKECRKPGDDRVVPVIPVTMTEAWVLADLWSNEKEKETFRAWAAGKGLSRKVIEGLADPKRTLEEYLNRDRSSFMKATAFARKRSQLVEQIRIDGDVKHLEAWKRLEKELESALVRNRQHLGYE</sequence>
<protein>
    <recommendedName>
        <fullName evidence="3">DUF4276 family protein</fullName>
    </recommendedName>
</protein>
<dbReference type="EMBL" id="FQTT01000001">
    <property type="protein sequence ID" value="SHE24038.1"/>
    <property type="molecule type" value="Genomic_DNA"/>
</dbReference>